<protein>
    <submittedName>
        <fullName evidence="4">RNA-binding protein</fullName>
    </submittedName>
</protein>
<keyword evidence="1" id="KW-0694">RNA-binding</keyword>
<evidence type="ECO:0000313" key="5">
    <source>
        <dbReference type="Proteomes" id="UP000249633"/>
    </source>
</evidence>
<evidence type="ECO:0000256" key="1">
    <source>
        <dbReference type="ARBA" id="ARBA00022884"/>
    </source>
</evidence>
<dbReference type="PROSITE" id="PS50102">
    <property type="entry name" value="RRM"/>
    <property type="match status" value="1"/>
</dbReference>
<dbReference type="SMART" id="SM00360">
    <property type="entry name" value="RRM"/>
    <property type="match status" value="1"/>
</dbReference>
<feature type="region of interest" description="Disordered" evidence="2">
    <location>
        <begin position="122"/>
        <end position="169"/>
    </location>
</feature>
<dbReference type="Gene3D" id="3.30.70.330">
    <property type="match status" value="1"/>
</dbReference>
<feature type="domain" description="RRM" evidence="3">
    <location>
        <begin position="3"/>
        <end position="81"/>
    </location>
</feature>
<comment type="caution">
    <text evidence="4">The sequence shown here is derived from an EMBL/GenBank/DDBJ whole genome shotgun (WGS) entry which is preliminary data.</text>
</comment>
<dbReference type="EMBL" id="QFOD01000008">
    <property type="protein sequence ID" value="PZP32456.1"/>
    <property type="molecule type" value="Genomic_DNA"/>
</dbReference>
<dbReference type="GO" id="GO:0003723">
    <property type="term" value="F:RNA binding"/>
    <property type="evidence" value="ECO:0007669"/>
    <property type="project" value="UniProtKB-KW"/>
</dbReference>
<dbReference type="PANTHER" id="PTHR48027">
    <property type="entry name" value="HETEROGENEOUS NUCLEAR RIBONUCLEOPROTEIN 87F-RELATED"/>
    <property type="match status" value="1"/>
</dbReference>
<dbReference type="InterPro" id="IPR000504">
    <property type="entry name" value="RRM_dom"/>
</dbReference>
<name>A0A2W5FHR7_9BURK</name>
<sequence>MGNKLYVGNLAYSVRDESLLEAFGQFGTVTSAKVMMDRETGRSKGFGFVEMGSDAEAQAAINGMNGQALEGRAVVVNEARPREERPGGFGGGGRGGFGGGGGGGYGGGRSGGGGYGGGGGGYGGGGGGRSGGGGYGGGGGGGYGGGGRSGGGGYGGGGRSGGGYGGGGY</sequence>
<reference evidence="4 5" key="1">
    <citation type="submission" date="2017-08" db="EMBL/GenBank/DDBJ databases">
        <title>Infants hospitalized years apart are colonized by the same room-sourced microbial strains.</title>
        <authorList>
            <person name="Brooks B."/>
            <person name="Olm M.R."/>
            <person name="Firek B.A."/>
            <person name="Baker R."/>
            <person name="Thomas B.C."/>
            <person name="Morowitz M.J."/>
            <person name="Banfield J.F."/>
        </authorList>
    </citation>
    <scope>NUCLEOTIDE SEQUENCE [LARGE SCALE GENOMIC DNA]</scope>
    <source>
        <strain evidence="4">S2_012_000_R2_81</strain>
    </source>
</reference>
<proteinExistence type="predicted"/>
<accession>A0A2W5FHR7</accession>
<dbReference type="Proteomes" id="UP000249633">
    <property type="component" value="Unassembled WGS sequence"/>
</dbReference>
<dbReference type="InterPro" id="IPR012677">
    <property type="entry name" value="Nucleotide-bd_a/b_plait_sf"/>
</dbReference>
<dbReference type="SUPFAM" id="SSF54928">
    <property type="entry name" value="RNA-binding domain, RBD"/>
    <property type="match status" value="1"/>
</dbReference>
<dbReference type="Pfam" id="PF00076">
    <property type="entry name" value="RRM_1"/>
    <property type="match status" value="1"/>
</dbReference>
<gene>
    <name evidence="4" type="ORF">DI603_10535</name>
</gene>
<dbReference type="AlphaFoldDB" id="A0A2W5FHR7"/>
<evidence type="ECO:0000256" key="2">
    <source>
        <dbReference type="SAM" id="MobiDB-lite"/>
    </source>
</evidence>
<dbReference type="InterPro" id="IPR035979">
    <property type="entry name" value="RBD_domain_sf"/>
</dbReference>
<organism evidence="4 5">
    <name type="scientific">Roseateles depolymerans</name>
    <dbReference type="NCBI Taxonomy" id="76731"/>
    <lineage>
        <taxon>Bacteria</taxon>
        <taxon>Pseudomonadati</taxon>
        <taxon>Pseudomonadota</taxon>
        <taxon>Betaproteobacteria</taxon>
        <taxon>Burkholderiales</taxon>
        <taxon>Sphaerotilaceae</taxon>
        <taxon>Roseateles</taxon>
    </lineage>
</organism>
<evidence type="ECO:0000313" key="4">
    <source>
        <dbReference type="EMBL" id="PZP32456.1"/>
    </source>
</evidence>
<dbReference type="InterPro" id="IPR048289">
    <property type="entry name" value="RRM2_NsCP33-like"/>
</dbReference>
<dbReference type="CDD" id="cd21608">
    <property type="entry name" value="RRM2_NsCP33_like"/>
    <property type="match status" value="1"/>
</dbReference>
<evidence type="ECO:0000259" key="3">
    <source>
        <dbReference type="PROSITE" id="PS50102"/>
    </source>
</evidence>
<dbReference type="InterPro" id="IPR052462">
    <property type="entry name" value="SLIRP/GR-RBP-like"/>
</dbReference>